<evidence type="ECO:0000256" key="3">
    <source>
        <dbReference type="ARBA" id="ARBA00019010"/>
    </source>
</evidence>
<gene>
    <name evidence="11" type="ORF">GGD90_001114</name>
</gene>
<accession>A0A840G5V5</accession>
<sequence length="167" mass="17876">MHGSDHNQSTLCLHLPGEASTIAAGTALAAALKPGLNIWLIGDLGAGKTTLVRAALRALAYTGPVKSPTYSLVELYKLSSLYLYHFDFYRLNHPEEFVDAGLGEYFTDAAIRFVEWPDKAAGFLPRADLLVRLRHAGDGRELELEAVTAAGQQCLSEVSGHLPGGAA</sequence>
<evidence type="ECO:0000256" key="2">
    <source>
        <dbReference type="ARBA" id="ARBA00007599"/>
    </source>
</evidence>
<dbReference type="InterPro" id="IPR027417">
    <property type="entry name" value="P-loop_NTPase"/>
</dbReference>
<dbReference type="PANTHER" id="PTHR33540">
    <property type="entry name" value="TRNA THREONYLCARBAMOYLADENOSINE BIOSYNTHESIS PROTEIN TSAE"/>
    <property type="match status" value="1"/>
</dbReference>
<reference evidence="11 12" key="1">
    <citation type="submission" date="2020-08" db="EMBL/GenBank/DDBJ databases">
        <title>Genome sequencing of Purple Non-Sulfur Bacteria from various extreme environments.</title>
        <authorList>
            <person name="Mayer M."/>
        </authorList>
    </citation>
    <scope>NUCLEOTIDE SEQUENCE [LARGE SCALE GENOMIC DNA]</scope>
    <source>
        <strain evidence="11 12">2761</strain>
    </source>
</reference>
<keyword evidence="6" id="KW-0479">Metal-binding</keyword>
<dbReference type="NCBIfam" id="TIGR00150">
    <property type="entry name" value="T6A_YjeE"/>
    <property type="match status" value="1"/>
</dbReference>
<evidence type="ECO:0000256" key="6">
    <source>
        <dbReference type="ARBA" id="ARBA00022723"/>
    </source>
</evidence>
<comment type="similarity">
    <text evidence="2">Belongs to the TsaE family.</text>
</comment>
<dbReference type="GO" id="GO:0002949">
    <property type="term" value="P:tRNA threonylcarbamoyladenosine modification"/>
    <property type="evidence" value="ECO:0007669"/>
    <property type="project" value="InterPro"/>
</dbReference>
<evidence type="ECO:0000256" key="7">
    <source>
        <dbReference type="ARBA" id="ARBA00022741"/>
    </source>
</evidence>
<dbReference type="GO" id="GO:0005737">
    <property type="term" value="C:cytoplasm"/>
    <property type="evidence" value="ECO:0007669"/>
    <property type="project" value="UniProtKB-SubCell"/>
</dbReference>
<dbReference type="GO" id="GO:0046872">
    <property type="term" value="F:metal ion binding"/>
    <property type="evidence" value="ECO:0007669"/>
    <property type="project" value="UniProtKB-KW"/>
</dbReference>
<keyword evidence="4" id="KW-0963">Cytoplasm</keyword>
<keyword evidence="5" id="KW-0819">tRNA processing</keyword>
<dbReference type="AlphaFoldDB" id="A0A840G5V5"/>
<comment type="caution">
    <text evidence="11">The sequence shown here is derived from an EMBL/GenBank/DDBJ whole genome shotgun (WGS) entry which is preliminary data.</text>
</comment>
<organism evidence="11 12">
    <name type="scientific">Rhodocyclus tenuis</name>
    <name type="common">Rhodospirillum tenue</name>
    <dbReference type="NCBI Taxonomy" id="1066"/>
    <lineage>
        <taxon>Bacteria</taxon>
        <taxon>Pseudomonadati</taxon>
        <taxon>Pseudomonadota</taxon>
        <taxon>Betaproteobacteria</taxon>
        <taxon>Rhodocyclales</taxon>
        <taxon>Rhodocyclaceae</taxon>
        <taxon>Rhodocyclus</taxon>
    </lineage>
</organism>
<evidence type="ECO:0000256" key="1">
    <source>
        <dbReference type="ARBA" id="ARBA00004496"/>
    </source>
</evidence>
<evidence type="ECO:0000256" key="5">
    <source>
        <dbReference type="ARBA" id="ARBA00022694"/>
    </source>
</evidence>
<evidence type="ECO:0000313" key="12">
    <source>
        <dbReference type="Proteomes" id="UP000587070"/>
    </source>
</evidence>
<dbReference type="Pfam" id="PF02367">
    <property type="entry name" value="TsaE"/>
    <property type="match status" value="1"/>
</dbReference>
<dbReference type="RefSeq" id="WP_228273628.1">
    <property type="nucleotide sequence ID" value="NZ_JACIGE010000003.1"/>
</dbReference>
<proteinExistence type="inferred from homology"/>
<keyword evidence="8" id="KW-0067">ATP-binding</keyword>
<evidence type="ECO:0000256" key="9">
    <source>
        <dbReference type="ARBA" id="ARBA00022842"/>
    </source>
</evidence>
<comment type="subcellular location">
    <subcellularLocation>
        <location evidence="1">Cytoplasm</location>
    </subcellularLocation>
</comment>
<evidence type="ECO:0000256" key="10">
    <source>
        <dbReference type="ARBA" id="ARBA00032441"/>
    </source>
</evidence>
<dbReference type="PANTHER" id="PTHR33540:SF2">
    <property type="entry name" value="TRNA THREONYLCARBAMOYLADENOSINE BIOSYNTHESIS PROTEIN TSAE"/>
    <property type="match status" value="1"/>
</dbReference>
<keyword evidence="7" id="KW-0547">Nucleotide-binding</keyword>
<protein>
    <recommendedName>
        <fullName evidence="3">tRNA threonylcarbamoyladenosine biosynthesis protein TsaE</fullName>
    </recommendedName>
    <alternativeName>
        <fullName evidence="10">t(6)A37 threonylcarbamoyladenosine biosynthesis protein TsaE</fullName>
    </alternativeName>
</protein>
<dbReference type="EMBL" id="JACIGE010000003">
    <property type="protein sequence ID" value="MBB4246751.1"/>
    <property type="molecule type" value="Genomic_DNA"/>
</dbReference>
<keyword evidence="9" id="KW-0460">Magnesium</keyword>
<evidence type="ECO:0000313" key="11">
    <source>
        <dbReference type="EMBL" id="MBB4246751.1"/>
    </source>
</evidence>
<dbReference type="Gene3D" id="3.40.50.300">
    <property type="entry name" value="P-loop containing nucleotide triphosphate hydrolases"/>
    <property type="match status" value="1"/>
</dbReference>
<evidence type="ECO:0000256" key="8">
    <source>
        <dbReference type="ARBA" id="ARBA00022840"/>
    </source>
</evidence>
<name>A0A840G5V5_RHOTE</name>
<evidence type="ECO:0000256" key="4">
    <source>
        <dbReference type="ARBA" id="ARBA00022490"/>
    </source>
</evidence>
<keyword evidence="12" id="KW-1185">Reference proteome</keyword>
<dbReference type="GO" id="GO:0005524">
    <property type="term" value="F:ATP binding"/>
    <property type="evidence" value="ECO:0007669"/>
    <property type="project" value="UniProtKB-KW"/>
</dbReference>
<dbReference type="InterPro" id="IPR003442">
    <property type="entry name" value="T6A_TsaE"/>
</dbReference>
<dbReference type="SUPFAM" id="SSF52540">
    <property type="entry name" value="P-loop containing nucleoside triphosphate hydrolases"/>
    <property type="match status" value="1"/>
</dbReference>
<dbReference type="Proteomes" id="UP000587070">
    <property type="component" value="Unassembled WGS sequence"/>
</dbReference>